<name>Q0S298_RHOJR</name>
<evidence type="ECO:0000313" key="2">
    <source>
        <dbReference type="Proteomes" id="UP000008710"/>
    </source>
</evidence>
<dbReference type="PATRIC" id="fig|101510.16.peg.6620"/>
<dbReference type="OrthoDB" id="4413376at2"/>
<protein>
    <recommendedName>
        <fullName evidence="3">Head-to-tail stopper</fullName>
    </recommendedName>
</protein>
<organism evidence="1 2">
    <name type="scientific">Rhodococcus jostii (strain RHA1)</name>
    <dbReference type="NCBI Taxonomy" id="101510"/>
    <lineage>
        <taxon>Bacteria</taxon>
        <taxon>Bacillati</taxon>
        <taxon>Actinomycetota</taxon>
        <taxon>Actinomycetes</taxon>
        <taxon>Mycobacteriales</taxon>
        <taxon>Nocardiaceae</taxon>
        <taxon>Rhodococcus</taxon>
    </lineage>
</organism>
<evidence type="ECO:0000313" key="1">
    <source>
        <dbReference type="EMBL" id="ABG98338.1"/>
    </source>
</evidence>
<reference evidence="2" key="1">
    <citation type="journal article" date="2006" name="Proc. Natl. Acad. Sci. U.S.A.">
        <title>The complete genome of Rhodococcus sp. RHA1 provides insights into a catabolic powerhouse.</title>
        <authorList>
            <person name="McLeod M.P."/>
            <person name="Warren R.L."/>
            <person name="Hsiao W.W.L."/>
            <person name="Araki N."/>
            <person name="Myhre M."/>
            <person name="Fernandes C."/>
            <person name="Miyazawa D."/>
            <person name="Wong W."/>
            <person name="Lillquist A.L."/>
            <person name="Wang D."/>
            <person name="Dosanjh M."/>
            <person name="Hara H."/>
            <person name="Petrescu A."/>
            <person name="Morin R.D."/>
            <person name="Yang G."/>
            <person name="Stott J.M."/>
            <person name="Schein J.E."/>
            <person name="Shin H."/>
            <person name="Smailus D."/>
            <person name="Siddiqui A.S."/>
            <person name="Marra M.A."/>
            <person name="Jones S.J.M."/>
            <person name="Holt R."/>
            <person name="Brinkman F.S.L."/>
            <person name="Miyauchi K."/>
            <person name="Fukuda M."/>
            <person name="Davies J.E."/>
            <person name="Mohn W.W."/>
            <person name="Eltis L.D."/>
        </authorList>
    </citation>
    <scope>NUCLEOTIDE SEQUENCE [LARGE SCALE GENOMIC DNA]</scope>
    <source>
        <strain evidence="2">RHA1</strain>
    </source>
</reference>
<dbReference type="RefSeq" id="WP_011598417.1">
    <property type="nucleotide sequence ID" value="NC_008268.1"/>
</dbReference>
<proteinExistence type="predicted"/>
<dbReference type="HOGENOM" id="CLU_2424935_0_0_11"/>
<accession>Q0S298</accession>
<dbReference type="Proteomes" id="UP000008710">
    <property type="component" value="Chromosome"/>
</dbReference>
<sequence>MSRRTDLVTVYPETVVIDDDGNTLTRPGAVGVLTRAVVQTDDSTPSKHRLRLVGYPGQLAAQSAVEWNGQRYMIDGGSPRTAQAEYVMIRK</sequence>
<dbReference type="KEGG" id="rha:RHA1_ro06565"/>
<evidence type="ECO:0008006" key="3">
    <source>
        <dbReference type="Google" id="ProtNLM"/>
    </source>
</evidence>
<dbReference type="AlphaFoldDB" id="Q0S298"/>
<dbReference type="EMBL" id="CP000431">
    <property type="protein sequence ID" value="ABG98338.1"/>
    <property type="molecule type" value="Genomic_DNA"/>
</dbReference>
<gene>
    <name evidence="1" type="ordered locus">RHA1_ro06565</name>
</gene>